<reference evidence="2" key="1">
    <citation type="journal article" date="2014" name="Sci. Data">
        <title>Genomes of diverse isolates of the marine cyanobacterium Prochlorococcus.</title>
        <authorList>
            <person name="Biller S."/>
            <person name="Berube P."/>
            <person name="Thompson J."/>
            <person name="Kelly L."/>
            <person name="Roggensack S."/>
            <person name="Awad L."/>
            <person name="Roache-Johnson K."/>
            <person name="Ding H."/>
            <person name="Giovannoni S.J."/>
            <person name="Moore L.R."/>
            <person name="Chisholm S.W."/>
        </authorList>
    </citation>
    <scope>NUCLEOTIDE SEQUENCE [LARGE SCALE GENOMIC DNA]</scope>
    <source>
        <strain evidence="2">PAC1</strain>
    </source>
</reference>
<dbReference type="Proteomes" id="UP000030392">
    <property type="component" value="Unassembled WGS sequence"/>
</dbReference>
<accession>A0A0A2C9Q9</accession>
<evidence type="ECO:0000313" key="1">
    <source>
        <dbReference type="EMBL" id="KGG22287.1"/>
    </source>
</evidence>
<organism evidence="1 2">
    <name type="scientific">Prochlorococcus marinus str. PAC1</name>
    <dbReference type="NCBI Taxonomy" id="59924"/>
    <lineage>
        <taxon>Bacteria</taxon>
        <taxon>Bacillati</taxon>
        <taxon>Cyanobacteriota</taxon>
        <taxon>Cyanophyceae</taxon>
        <taxon>Synechococcales</taxon>
        <taxon>Prochlorococcaceae</taxon>
        <taxon>Prochlorococcus</taxon>
    </lineage>
</organism>
<sequence length="37" mass="4277">MEIFRANEATLIASELIPTRLFTDFSTIIIHRINLCI</sequence>
<evidence type="ECO:0000313" key="2">
    <source>
        <dbReference type="Proteomes" id="UP000030392"/>
    </source>
</evidence>
<comment type="caution">
    <text evidence="1">The sequence shown here is derived from an EMBL/GenBank/DDBJ whole genome shotgun (WGS) entry which is preliminary data.</text>
</comment>
<gene>
    <name evidence="1" type="ORF">EV03_0181</name>
</gene>
<dbReference type="EMBL" id="JNAX01000003">
    <property type="protein sequence ID" value="KGG22287.1"/>
    <property type="molecule type" value="Genomic_DNA"/>
</dbReference>
<dbReference type="AlphaFoldDB" id="A0A0A2C9Q9"/>
<name>A0A0A2C9Q9_PROMR</name>
<protein>
    <submittedName>
        <fullName evidence="1">Uncharacterized protein</fullName>
    </submittedName>
</protein>
<proteinExistence type="predicted"/>